<keyword evidence="1" id="KW-0472">Membrane</keyword>
<feature type="transmembrane region" description="Helical" evidence="1">
    <location>
        <begin position="127"/>
        <end position="145"/>
    </location>
</feature>
<sequence length="218" mass="24553">MELDALKQAWQTLDRRLESRQALDDWMFRDLRAGRVRRSLRPLLWGQSALIVLGIAIALWGIGFWSAHVGIWQAMACGIAMQVFGTLSIIFPARVFAMARGIDPAAPVVEIQRRIAELRCWRLKVEAPVFAVLGSVIWIPALLMLAQYGMDRTGDDVWAQVDGRWLWSSLLGSPLAVGVAYGLLRRLGLRRVLEDSLAGRTLTRAQAMLEELGRFERE</sequence>
<name>A0A2Z6E7R4_9GAMM</name>
<reference evidence="3" key="1">
    <citation type="submission" date="2018-04" db="EMBL/GenBank/DDBJ databases">
        <authorList>
            <person name="Watanabe M."/>
            <person name="Kojima H."/>
        </authorList>
    </citation>
    <scope>NUCLEOTIDE SEQUENCE [LARGE SCALE GENOMIC DNA]</scope>
    <source>
        <strain evidence="3">Dysh456</strain>
    </source>
</reference>
<dbReference type="AlphaFoldDB" id="A0A2Z6E7R4"/>
<organism evidence="2 3">
    <name type="scientific">Aerosticca soli</name>
    <dbReference type="NCBI Taxonomy" id="2010829"/>
    <lineage>
        <taxon>Bacteria</taxon>
        <taxon>Pseudomonadati</taxon>
        <taxon>Pseudomonadota</taxon>
        <taxon>Gammaproteobacteria</taxon>
        <taxon>Lysobacterales</taxon>
        <taxon>Rhodanobacteraceae</taxon>
        <taxon>Aerosticca</taxon>
    </lineage>
</organism>
<dbReference type="EMBL" id="AP018560">
    <property type="protein sequence ID" value="BBD80822.1"/>
    <property type="molecule type" value="Genomic_DNA"/>
</dbReference>
<evidence type="ECO:0000313" key="2">
    <source>
        <dbReference type="EMBL" id="BBD80822.1"/>
    </source>
</evidence>
<dbReference type="OrthoDB" id="5954304at2"/>
<feature type="transmembrane region" description="Helical" evidence="1">
    <location>
        <begin position="43"/>
        <end position="65"/>
    </location>
</feature>
<feature type="transmembrane region" description="Helical" evidence="1">
    <location>
        <begin position="71"/>
        <end position="91"/>
    </location>
</feature>
<evidence type="ECO:0000256" key="1">
    <source>
        <dbReference type="SAM" id="Phobius"/>
    </source>
</evidence>
<dbReference type="RefSeq" id="WP_126539105.1">
    <property type="nucleotide sequence ID" value="NZ_AP018560.1"/>
</dbReference>
<keyword evidence="1" id="KW-0812">Transmembrane</keyword>
<protein>
    <submittedName>
        <fullName evidence="2">Serine/threonine kinase Pkn10</fullName>
    </submittedName>
</protein>
<evidence type="ECO:0000313" key="3">
    <source>
        <dbReference type="Proteomes" id="UP000270530"/>
    </source>
</evidence>
<reference evidence="3" key="2">
    <citation type="submission" date="2018-06" db="EMBL/GenBank/DDBJ databases">
        <title>Genome sequence of Rhodanobacteraceae bacterium strain Dysh456.</title>
        <authorList>
            <person name="Fukui M."/>
        </authorList>
    </citation>
    <scope>NUCLEOTIDE SEQUENCE [LARGE SCALE GENOMIC DNA]</scope>
    <source>
        <strain evidence="3">Dysh456</strain>
    </source>
</reference>
<keyword evidence="2" id="KW-0808">Transferase</keyword>
<accession>A0A2Z6E7R4</accession>
<dbReference type="Proteomes" id="UP000270530">
    <property type="component" value="Chromosome"/>
</dbReference>
<feature type="transmembrane region" description="Helical" evidence="1">
    <location>
        <begin position="165"/>
        <end position="184"/>
    </location>
</feature>
<proteinExistence type="predicted"/>
<gene>
    <name evidence="2" type="ORF">ALSL_2196</name>
</gene>
<keyword evidence="3" id="KW-1185">Reference proteome</keyword>
<dbReference type="GO" id="GO:0016301">
    <property type="term" value="F:kinase activity"/>
    <property type="evidence" value="ECO:0007669"/>
    <property type="project" value="UniProtKB-KW"/>
</dbReference>
<keyword evidence="1" id="KW-1133">Transmembrane helix</keyword>
<keyword evidence="2" id="KW-0418">Kinase</keyword>
<dbReference type="KEGG" id="rbd:ALSL_2196"/>